<dbReference type="Gene3D" id="2.40.50.100">
    <property type="match status" value="1"/>
</dbReference>
<dbReference type="OrthoDB" id="9812676at2"/>
<reference evidence="3 4" key="1">
    <citation type="journal article" date="2016" name="Int. J. Syst. Evol. Microbiol.">
        <title>Acidipila dinghuensis sp. nov., an acidobacterium isolated from forest soil.</title>
        <authorList>
            <person name="Jiang Y.W."/>
            <person name="Wang J."/>
            <person name="Chen M.H."/>
            <person name="Lv Y.Y."/>
            <person name="Qiu L.H."/>
        </authorList>
    </citation>
    <scope>NUCLEOTIDE SEQUENCE [LARGE SCALE GENOMIC DNA]</scope>
    <source>
        <strain evidence="3 4">DHOF10</strain>
    </source>
</reference>
<keyword evidence="1" id="KW-0092">Biotin</keyword>
<dbReference type="InterPro" id="IPR001882">
    <property type="entry name" value="Biotin_BS"/>
</dbReference>
<dbReference type="FunFam" id="2.40.50.100:FF:000003">
    <property type="entry name" value="Acetyl-CoA carboxylase biotin carboxyl carrier protein"/>
    <property type="match status" value="1"/>
</dbReference>
<sequence length="179" mass="19255">MEGRSTAGGASRMKLEMEIDGKQRRVVLEPGEKAGQWQCEIDGRAYAVEAQPAEAGVLSLLIDGRSYRAALEENGDETAVHLDGRRYEYRLDDPRSLKARRRRGVDHDGPKPIHASMPGRVVRVLAQKGDAVEAGQGVVVIEAMKMQNELKAPRAGTLSELSVAPGDTVAAGEVLAVIA</sequence>
<dbReference type="Proteomes" id="UP000290253">
    <property type="component" value="Unassembled WGS sequence"/>
</dbReference>
<evidence type="ECO:0000256" key="1">
    <source>
        <dbReference type="ARBA" id="ARBA00023267"/>
    </source>
</evidence>
<dbReference type="InterPro" id="IPR011053">
    <property type="entry name" value="Single_hybrid_motif"/>
</dbReference>
<dbReference type="PROSITE" id="PS00188">
    <property type="entry name" value="BIOTIN"/>
    <property type="match status" value="1"/>
</dbReference>
<feature type="domain" description="Lipoyl-binding" evidence="2">
    <location>
        <begin position="104"/>
        <end position="179"/>
    </location>
</feature>
<keyword evidence="4" id="KW-1185">Reference proteome</keyword>
<dbReference type="InterPro" id="IPR050709">
    <property type="entry name" value="Biotin_Carboxyl_Carrier/Decarb"/>
</dbReference>
<dbReference type="PANTHER" id="PTHR45266:SF3">
    <property type="entry name" value="OXALOACETATE DECARBOXYLASE ALPHA CHAIN"/>
    <property type="match status" value="1"/>
</dbReference>
<name>A0A4Q1SKT9_9BACT</name>
<dbReference type="AlphaFoldDB" id="A0A4Q1SKT9"/>
<dbReference type="PANTHER" id="PTHR45266">
    <property type="entry name" value="OXALOACETATE DECARBOXYLASE ALPHA CHAIN"/>
    <property type="match status" value="1"/>
</dbReference>
<dbReference type="EMBL" id="SDMK01000001">
    <property type="protein sequence ID" value="RXS97930.1"/>
    <property type="molecule type" value="Genomic_DNA"/>
</dbReference>
<comment type="caution">
    <text evidence="3">The sequence shown here is derived from an EMBL/GenBank/DDBJ whole genome shotgun (WGS) entry which is preliminary data.</text>
</comment>
<gene>
    <name evidence="3" type="ORF">ESZ00_08760</name>
</gene>
<organism evidence="3 4">
    <name type="scientific">Silvibacterium dinghuense</name>
    <dbReference type="NCBI Taxonomy" id="1560006"/>
    <lineage>
        <taxon>Bacteria</taxon>
        <taxon>Pseudomonadati</taxon>
        <taxon>Acidobacteriota</taxon>
        <taxon>Terriglobia</taxon>
        <taxon>Terriglobales</taxon>
        <taxon>Acidobacteriaceae</taxon>
        <taxon>Silvibacterium</taxon>
    </lineage>
</organism>
<dbReference type="Pfam" id="PF00364">
    <property type="entry name" value="Biotin_lipoyl"/>
    <property type="match status" value="1"/>
</dbReference>
<evidence type="ECO:0000259" key="2">
    <source>
        <dbReference type="PROSITE" id="PS50968"/>
    </source>
</evidence>
<protein>
    <submittedName>
        <fullName evidence="3">Acetyl-CoA carboxylase biotin carboxyl carrier protein subunit</fullName>
    </submittedName>
</protein>
<dbReference type="InterPro" id="IPR000089">
    <property type="entry name" value="Biotin_lipoyl"/>
</dbReference>
<dbReference type="SUPFAM" id="SSF51230">
    <property type="entry name" value="Single hybrid motif"/>
    <property type="match status" value="1"/>
</dbReference>
<dbReference type="CDD" id="cd06850">
    <property type="entry name" value="biotinyl_domain"/>
    <property type="match status" value="1"/>
</dbReference>
<evidence type="ECO:0000313" key="3">
    <source>
        <dbReference type="EMBL" id="RXS97930.1"/>
    </source>
</evidence>
<proteinExistence type="predicted"/>
<dbReference type="PROSITE" id="PS50968">
    <property type="entry name" value="BIOTINYL_LIPOYL"/>
    <property type="match status" value="1"/>
</dbReference>
<accession>A0A4Q1SKT9</accession>
<evidence type="ECO:0000313" key="4">
    <source>
        <dbReference type="Proteomes" id="UP000290253"/>
    </source>
</evidence>